<name>A0A512MCX2_9BACT</name>
<dbReference type="InterPro" id="IPR002201">
    <property type="entry name" value="Glyco_trans_9"/>
</dbReference>
<evidence type="ECO:0000313" key="4">
    <source>
        <dbReference type="Proteomes" id="UP000321577"/>
    </source>
</evidence>
<dbReference type="Pfam" id="PF01075">
    <property type="entry name" value="Glyco_transf_9"/>
    <property type="match status" value="1"/>
</dbReference>
<evidence type="ECO:0000313" key="3">
    <source>
        <dbReference type="EMBL" id="GEP44590.1"/>
    </source>
</evidence>
<keyword evidence="1" id="KW-0328">Glycosyltransferase</keyword>
<organism evidence="3 4">
    <name type="scientific">Brevifollis gellanilyticus</name>
    <dbReference type="NCBI Taxonomy" id="748831"/>
    <lineage>
        <taxon>Bacteria</taxon>
        <taxon>Pseudomonadati</taxon>
        <taxon>Verrucomicrobiota</taxon>
        <taxon>Verrucomicrobiia</taxon>
        <taxon>Verrucomicrobiales</taxon>
        <taxon>Verrucomicrobiaceae</taxon>
    </lineage>
</organism>
<dbReference type="AlphaFoldDB" id="A0A512MCX2"/>
<dbReference type="GO" id="GO:0008713">
    <property type="term" value="F:ADP-heptose-lipopolysaccharide heptosyltransferase activity"/>
    <property type="evidence" value="ECO:0007669"/>
    <property type="project" value="TreeGrafter"/>
</dbReference>
<reference evidence="3 4" key="1">
    <citation type="submission" date="2019-07" db="EMBL/GenBank/DDBJ databases">
        <title>Whole genome shotgun sequence of Brevifollis gellanilyticus NBRC 108608.</title>
        <authorList>
            <person name="Hosoyama A."/>
            <person name="Uohara A."/>
            <person name="Ohji S."/>
            <person name="Ichikawa N."/>
        </authorList>
    </citation>
    <scope>NUCLEOTIDE SEQUENCE [LARGE SCALE GENOMIC DNA]</scope>
    <source>
        <strain evidence="3 4">NBRC 108608</strain>
    </source>
</reference>
<keyword evidence="4" id="KW-1185">Reference proteome</keyword>
<dbReference type="PANTHER" id="PTHR30160">
    <property type="entry name" value="TETRAACYLDISACCHARIDE 4'-KINASE-RELATED"/>
    <property type="match status" value="1"/>
</dbReference>
<gene>
    <name evidence="3" type="ORF">BGE01nite_38810</name>
</gene>
<dbReference type="Proteomes" id="UP000321577">
    <property type="component" value="Unassembled WGS sequence"/>
</dbReference>
<evidence type="ECO:0000256" key="2">
    <source>
        <dbReference type="ARBA" id="ARBA00022679"/>
    </source>
</evidence>
<accession>A0A512MCX2</accession>
<evidence type="ECO:0008006" key="5">
    <source>
        <dbReference type="Google" id="ProtNLM"/>
    </source>
</evidence>
<evidence type="ECO:0000256" key="1">
    <source>
        <dbReference type="ARBA" id="ARBA00022676"/>
    </source>
</evidence>
<dbReference type="InterPro" id="IPR051199">
    <property type="entry name" value="LPS_LOS_Heptosyltrfase"/>
</dbReference>
<dbReference type="Gene3D" id="3.40.50.2000">
    <property type="entry name" value="Glycogen Phosphorylase B"/>
    <property type="match status" value="2"/>
</dbReference>
<dbReference type="GO" id="GO:0005829">
    <property type="term" value="C:cytosol"/>
    <property type="evidence" value="ECO:0007669"/>
    <property type="project" value="TreeGrafter"/>
</dbReference>
<sequence>MRLLIFKVNQLGDNVVFLPVVQQIARQHPQWHITVCTSPVAAPLYYVACPGVEVREFVTRDFNSVWRHPLTMLRLARKFMTTPQDLCLLGNDQGNVAHLLAWLSGAPQSAGAFVRERYLGGLLRQRVQVDFSQPDPWQNWSIARALVPELPEEIPPPDLSAFGREDHGGVFIHPGASRDYKKWPLENFIHLANRLSAHSRVLWMNQGSAAEDQLSPEVRRISPGTLADLIRQIAGARLFIGNNSGPMNLASALGTPGIIFNGPSTDVWDPFWHRDRFEILRDPALACQPCDHLTHPVNACLNTTEPMACMKRWSVDHVHEMALKKLA</sequence>
<keyword evidence="2" id="KW-0808">Transferase</keyword>
<proteinExistence type="predicted"/>
<dbReference type="SUPFAM" id="SSF53756">
    <property type="entry name" value="UDP-Glycosyltransferase/glycogen phosphorylase"/>
    <property type="match status" value="1"/>
</dbReference>
<dbReference type="CDD" id="cd03789">
    <property type="entry name" value="GT9_LPS_heptosyltransferase"/>
    <property type="match status" value="1"/>
</dbReference>
<dbReference type="RefSeq" id="WP_170266900.1">
    <property type="nucleotide sequence ID" value="NZ_BKAG01000032.1"/>
</dbReference>
<dbReference type="GO" id="GO:0009244">
    <property type="term" value="P:lipopolysaccharide core region biosynthetic process"/>
    <property type="evidence" value="ECO:0007669"/>
    <property type="project" value="TreeGrafter"/>
</dbReference>
<protein>
    <recommendedName>
        <fullName evidence="5">Heptosyltransferase</fullName>
    </recommendedName>
</protein>
<dbReference type="EMBL" id="BKAG01000032">
    <property type="protein sequence ID" value="GEP44590.1"/>
    <property type="molecule type" value="Genomic_DNA"/>
</dbReference>
<comment type="caution">
    <text evidence="3">The sequence shown here is derived from an EMBL/GenBank/DDBJ whole genome shotgun (WGS) entry which is preliminary data.</text>
</comment>